<dbReference type="Pfam" id="PF26610">
    <property type="entry name" value="YbbD_head"/>
    <property type="match status" value="1"/>
</dbReference>
<comment type="caution">
    <text evidence="2">The sequence shown here is derived from an EMBL/GenBank/DDBJ whole genome shotgun (WGS) entry which is preliminary data.</text>
</comment>
<sequence length="146" mass="16381">MPRFFQIALTSLVSLAIAGCFLETMDASYATAQEVISSGYLEKGWIPKWLPSSATDIRETHNIDSNVSELSFSVPDRSSIALPEDCKPVGYAGTVQAYIRRRWWPSEQELATSYLFFQCPADAADYAFVGISKSGKRVLHWRTYAR</sequence>
<name>A0ABU1WCF4_9GAMM</name>
<reference evidence="2 3" key="1">
    <citation type="submission" date="2023-07" db="EMBL/GenBank/DDBJ databases">
        <title>Sorghum-associated microbial communities from plants grown in Nebraska, USA.</title>
        <authorList>
            <person name="Schachtman D."/>
        </authorList>
    </citation>
    <scope>NUCLEOTIDE SEQUENCE [LARGE SCALE GENOMIC DNA]</scope>
    <source>
        <strain evidence="2 3">BE198</strain>
    </source>
</reference>
<feature type="domain" description="YbbD head" evidence="1">
    <location>
        <begin position="23"/>
        <end position="73"/>
    </location>
</feature>
<dbReference type="PROSITE" id="PS51257">
    <property type="entry name" value="PROKAR_LIPOPROTEIN"/>
    <property type="match status" value="1"/>
</dbReference>
<dbReference type="InterPro" id="IPR058827">
    <property type="entry name" value="YbbD_head"/>
</dbReference>
<gene>
    <name evidence="2" type="ORF">J2X06_002461</name>
</gene>
<evidence type="ECO:0000313" key="2">
    <source>
        <dbReference type="EMBL" id="MDR7135252.1"/>
    </source>
</evidence>
<organism evidence="2 3">
    <name type="scientific">Lysobacter niastensis</name>
    <dbReference type="NCBI Taxonomy" id="380629"/>
    <lineage>
        <taxon>Bacteria</taxon>
        <taxon>Pseudomonadati</taxon>
        <taxon>Pseudomonadota</taxon>
        <taxon>Gammaproteobacteria</taxon>
        <taxon>Lysobacterales</taxon>
        <taxon>Lysobacteraceae</taxon>
        <taxon>Lysobacter</taxon>
    </lineage>
</organism>
<keyword evidence="3" id="KW-1185">Reference proteome</keyword>
<accession>A0ABU1WCF4</accession>
<protein>
    <recommendedName>
        <fullName evidence="1">YbbD head domain-containing protein</fullName>
    </recommendedName>
</protein>
<dbReference type="EMBL" id="JAVDVY010000002">
    <property type="protein sequence ID" value="MDR7135252.1"/>
    <property type="molecule type" value="Genomic_DNA"/>
</dbReference>
<evidence type="ECO:0000313" key="3">
    <source>
        <dbReference type="Proteomes" id="UP001251524"/>
    </source>
</evidence>
<evidence type="ECO:0000259" key="1">
    <source>
        <dbReference type="Pfam" id="PF26610"/>
    </source>
</evidence>
<dbReference type="RefSeq" id="WP_310062811.1">
    <property type="nucleotide sequence ID" value="NZ_JAVDVY010000002.1"/>
</dbReference>
<dbReference type="Proteomes" id="UP001251524">
    <property type="component" value="Unassembled WGS sequence"/>
</dbReference>
<proteinExistence type="predicted"/>